<dbReference type="InterPro" id="IPR005379">
    <property type="entry name" value="FDM1-5/IDN2_XH"/>
</dbReference>
<evidence type="ECO:0000313" key="4">
    <source>
        <dbReference type="Proteomes" id="UP000032180"/>
    </source>
</evidence>
<dbReference type="Proteomes" id="UP000032180">
    <property type="component" value="Chromosome 12"/>
</dbReference>
<reference evidence="3" key="3">
    <citation type="submission" date="2015-04" db="UniProtKB">
        <authorList>
            <consortium name="EnsemblPlants"/>
        </authorList>
    </citation>
    <scope>IDENTIFICATION</scope>
</reference>
<dbReference type="STRING" id="77586.A0A0D9Y0M7"/>
<reference evidence="3 4" key="1">
    <citation type="submission" date="2012-08" db="EMBL/GenBank/DDBJ databases">
        <title>Oryza genome evolution.</title>
        <authorList>
            <person name="Wing R.A."/>
        </authorList>
    </citation>
    <scope>NUCLEOTIDE SEQUENCE</scope>
</reference>
<keyword evidence="1" id="KW-0175">Coiled coil</keyword>
<sequence>MPETRGVDGRLAALASKVDSKIYYLKDVLVEYMDMKNVVAEVAQERERFLNEQHAMVGNDVVLEVMKEKLEAADNELAAAKEEISRMNKELEFVKKKLRDSEAKINQAEQQIGVAAELVQPRGVVKISVEKQNHLPQGLMADAGEIELTEGHQNEGLVTPNAGQTSGALVSKDDDLETVREELIKGFLEMDSGGRKLGIKEMGELNEKVFQAACLAKLPPEEAGSASYDLYSLWQKQLSDLSWNPFKTITVDGNCKEIVNVDDDKLQGLQRELGEDACKAVVNALTEMKEYNVLADRSIAYELWNYKEGRKATLRECIEYVFNQVRQLTVTKRRKTRRW</sequence>
<dbReference type="GO" id="GO:0080188">
    <property type="term" value="P:gene silencing by siRNA-directed DNA methylation"/>
    <property type="evidence" value="ECO:0007669"/>
    <property type="project" value="InterPro"/>
</dbReference>
<dbReference type="InterPro" id="IPR045177">
    <property type="entry name" value="FDM1-5/IDN2"/>
</dbReference>
<feature type="domain" description="Factor of DNA methylation 1-5/IDN2" evidence="2">
    <location>
        <begin position="200"/>
        <end position="328"/>
    </location>
</feature>
<feature type="coiled-coil region" evidence="1">
    <location>
        <begin position="63"/>
        <end position="118"/>
    </location>
</feature>
<evidence type="ECO:0000259" key="2">
    <source>
        <dbReference type="Pfam" id="PF03469"/>
    </source>
</evidence>
<protein>
    <recommendedName>
        <fullName evidence="2">Factor of DNA methylation 1-5/IDN2 domain-containing protein</fullName>
    </recommendedName>
</protein>
<dbReference type="AlphaFoldDB" id="A0A0D9Y0M7"/>
<reference evidence="4" key="2">
    <citation type="submission" date="2013-12" db="EMBL/GenBank/DDBJ databases">
        <authorList>
            <person name="Yu Y."/>
            <person name="Lee S."/>
            <person name="de Baynast K."/>
            <person name="Wissotski M."/>
            <person name="Liu L."/>
            <person name="Talag J."/>
            <person name="Goicoechea J."/>
            <person name="Angelova A."/>
            <person name="Jetty R."/>
            <person name="Kudrna D."/>
            <person name="Golser W."/>
            <person name="Rivera L."/>
            <person name="Zhang J."/>
            <person name="Wing R."/>
        </authorList>
    </citation>
    <scope>NUCLEOTIDE SEQUENCE</scope>
</reference>
<accession>A0A0D9Y0M7</accession>
<proteinExistence type="predicted"/>
<dbReference type="EnsemblPlants" id="LPERR12G13710.1">
    <property type="protein sequence ID" value="LPERR12G13710.1"/>
    <property type="gene ID" value="LPERR12G13710"/>
</dbReference>
<dbReference type="HOGENOM" id="CLU_021775_3_0_1"/>
<dbReference type="Gramene" id="LPERR12G13710.1">
    <property type="protein sequence ID" value="LPERR12G13710.1"/>
    <property type="gene ID" value="LPERR12G13710"/>
</dbReference>
<evidence type="ECO:0000256" key="1">
    <source>
        <dbReference type="SAM" id="Coils"/>
    </source>
</evidence>
<dbReference type="Pfam" id="PF03469">
    <property type="entry name" value="XH"/>
    <property type="match status" value="1"/>
</dbReference>
<dbReference type="PANTHER" id="PTHR21596:SF55">
    <property type="entry name" value="OS12G0572500 PROTEIN"/>
    <property type="match status" value="1"/>
</dbReference>
<organism evidence="3 4">
    <name type="scientific">Leersia perrieri</name>
    <dbReference type="NCBI Taxonomy" id="77586"/>
    <lineage>
        <taxon>Eukaryota</taxon>
        <taxon>Viridiplantae</taxon>
        <taxon>Streptophyta</taxon>
        <taxon>Embryophyta</taxon>
        <taxon>Tracheophyta</taxon>
        <taxon>Spermatophyta</taxon>
        <taxon>Magnoliopsida</taxon>
        <taxon>Liliopsida</taxon>
        <taxon>Poales</taxon>
        <taxon>Poaceae</taxon>
        <taxon>BOP clade</taxon>
        <taxon>Oryzoideae</taxon>
        <taxon>Oryzeae</taxon>
        <taxon>Oryzinae</taxon>
        <taxon>Leersia</taxon>
    </lineage>
</organism>
<name>A0A0D9Y0M7_9ORYZ</name>
<dbReference type="PANTHER" id="PTHR21596">
    <property type="entry name" value="RIBONUCLEASE P SUBUNIT P38"/>
    <property type="match status" value="1"/>
</dbReference>
<dbReference type="eggNOG" id="ENOG502QRE8">
    <property type="taxonomic scope" value="Eukaryota"/>
</dbReference>
<keyword evidence="4" id="KW-1185">Reference proteome</keyword>
<evidence type="ECO:0000313" key="3">
    <source>
        <dbReference type="EnsemblPlants" id="LPERR12G13710.1"/>
    </source>
</evidence>